<dbReference type="AlphaFoldDB" id="A0AAE0X1F5"/>
<feature type="signal peptide" evidence="1">
    <location>
        <begin position="1"/>
        <end position="33"/>
    </location>
</feature>
<keyword evidence="3" id="KW-1185">Reference proteome</keyword>
<evidence type="ECO:0000313" key="3">
    <source>
        <dbReference type="Proteomes" id="UP001270362"/>
    </source>
</evidence>
<proteinExistence type="predicted"/>
<dbReference type="Proteomes" id="UP001270362">
    <property type="component" value="Unassembled WGS sequence"/>
</dbReference>
<accession>A0AAE0X1F5</accession>
<evidence type="ECO:0000313" key="2">
    <source>
        <dbReference type="EMBL" id="KAK3682662.1"/>
    </source>
</evidence>
<sequence length="94" mass="10352">MAQAACWRPHLSWPTLSILHACSLLYLSSRSESQSFENLVLVHPVVACRLEGQPAANPFWGSGTSVLVTVHALHVHDDEHASVLSASQRRGRIR</sequence>
<gene>
    <name evidence="2" type="ORF">B0T22DRAFT_471700</name>
</gene>
<organism evidence="2 3">
    <name type="scientific">Podospora appendiculata</name>
    <dbReference type="NCBI Taxonomy" id="314037"/>
    <lineage>
        <taxon>Eukaryota</taxon>
        <taxon>Fungi</taxon>
        <taxon>Dikarya</taxon>
        <taxon>Ascomycota</taxon>
        <taxon>Pezizomycotina</taxon>
        <taxon>Sordariomycetes</taxon>
        <taxon>Sordariomycetidae</taxon>
        <taxon>Sordariales</taxon>
        <taxon>Podosporaceae</taxon>
        <taxon>Podospora</taxon>
    </lineage>
</organism>
<evidence type="ECO:0008006" key="4">
    <source>
        <dbReference type="Google" id="ProtNLM"/>
    </source>
</evidence>
<reference evidence="2" key="1">
    <citation type="journal article" date="2023" name="Mol. Phylogenet. Evol.">
        <title>Genome-scale phylogeny and comparative genomics of the fungal order Sordariales.</title>
        <authorList>
            <person name="Hensen N."/>
            <person name="Bonometti L."/>
            <person name="Westerberg I."/>
            <person name="Brannstrom I.O."/>
            <person name="Guillou S."/>
            <person name="Cros-Aarteil S."/>
            <person name="Calhoun S."/>
            <person name="Haridas S."/>
            <person name="Kuo A."/>
            <person name="Mondo S."/>
            <person name="Pangilinan J."/>
            <person name="Riley R."/>
            <person name="LaButti K."/>
            <person name="Andreopoulos B."/>
            <person name="Lipzen A."/>
            <person name="Chen C."/>
            <person name="Yan M."/>
            <person name="Daum C."/>
            <person name="Ng V."/>
            <person name="Clum A."/>
            <person name="Steindorff A."/>
            <person name="Ohm R.A."/>
            <person name="Martin F."/>
            <person name="Silar P."/>
            <person name="Natvig D.O."/>
            <person name="Lalanne C."/>
            <person name="Gautier V."/>
            <person name="Ament-Velasquez S.L."/>
            <person name="Kruys A."/>
            <person name="Hutchinson M.I."/>
            <person name="Powell A.J."/>
            <person name="Barry K."/>
            <person name="Miller A.N."/>
            <person name="Grigoriev I.V."/>
            <person name="Debuchy R."/>
            <person name="Gladieux P."/>
            <person name="Hiltunen Thoren M."/>
            <person name="Johannesson H."/>
        </authorList>
    </citation>
    <scope>NUCLEOTIDE SEQUENCE</scope>
    <source>
        <strain evidence="2">CBS 314.62</strain>
    </source>
</reference>
<feature type="chain" id="PRO_5042140938" description="Secreted protein" evidence="1">
    <location>
        <begin position="34"/>
        <end position="94"/>
    </location>
</feature>
<comment type="caution">
    <text evidence="2">The sequence shown here is derived from an EMBL/GenBank/DDBJ whole genome shotgun (WGS) entry which is preliminary data.</text>
</comment>
<evidence type="ECO:0000256" key="1">
    <source>
        <dbReference type="SAM" id="SignalP"/>
    </source>
</evidence>
<protein>
    <recommendedName>
        <fullName evidence="4">Secreted protein</fullName>
    </recommendedName>
</protein>
<name>A0AAE0X1F5_9PEZI</name>
<dbReference type="EMBL" id="JAULSO010000005">
    <property type="protein sequence ID" value="KAK3682662.1"/>
    <property type="molecule type" value="Genomic_DNA"/>
</dbReference>
<reference evidence="2" key="2">
    <citation type="submission" date="2023-06" db="EMBL/GenBank/DDBJ databases">
        <authorList>
            <consortium name="Lawrence Berkeley National Laboratory"/>
            <person name="Haridas S."/>
            <person name="Hensen N."/>
            <person name="Bonometti L."/>
            <person name="Westerberg I."/>
            <person name="Brannstrom I.O."/>
            <person name="Guillou S."/>
            <person name="Cros-Aarteil S."/>
            <person name="Calhoun S."/>
            <person name="Kuo A."/>
            <person name="Mondo S."/>
            <person name="Pangilinan J."/>
            <person name="Riley R."/>
            <person name="Labutti K."/>
            <person name="Andreopoulos B."/>
            <person name="Lipzen A."/>
            <person name="Chen C."/>
            <person name="Yanf M."/>
            <person name="Daum C."/>
            <person name="Ng V."/>
            <person name="Clum A."/>
            <person name="Steindorff A."/>
            <person name="Ohm R."/>
            <person name="Martin F."/>
            <person name="Silar P."/>
            <person name="Natvig D."/>
            <person name="Lalanne C."/>
            <person name="Gautier V."/>
            <person name="Ament-Velasquez S.L."/>
            <person name="Kruys A."/>
            <person name="Hutchinson M.I."/>
            <person name="Powell A.J."/>
            <person name="Barry K."/>
            <person name="Miller A.N."/>
            <person name="Grigoriev I.V."/>
            <person name="Debuchy R."/>
            <person name="Gladieux P."/>
            <person name="Thoren M.H."/>
            <person name="Johannesson H."/>
        </authorList>
    </citation>
    <scope>NUCLEOTIDE SEQUENCE</scope>
    <source>
        <strain evidence="2">CBS 314.62</strain>
    </source>
</reference>
<keyword evidence="1" id="KW-0732">Signal</keyword>